<feature type="domain" description="JmjC" evidence="10">
    <location>
        <begin position="313"/>
        <end position="461"/>
    </location>
</feature>
<keyword evidence="12" id="KW-1185">Reference proteome</keyword>
<keyword evidence="5" id="KW-0223">Dioxygenase</keyword>
<protein>
    <submittedName>
        <fullName evidence="11">Lysine-specific demethylase JMJD5</fullName>
    </submittedName>
</protein>
<sequence length="461" mass="52106">MHFFPYILKTTYKATFHPKPKISLSSNLLEHISNMSTSSPDGIFTVTGDADGVLEAPYLNSELPNLLHRIAEEGGYAYATMASLAATGDIRAAEAAKEMAWEQLHSGPWNSVVPIWRDAYSTSCMHLAKIHYGNCEFNQAIKVLDMGIIMGGMMFRDDLNAAISKAMEKARRSVDKSESEIEFVSGDINVAEVRFVTRNFTFLLCWKSLSCKLVGKSSALSLEAFLKDHYLSGSPVVIRDSMDHWPAKNKWNDMNYLRKVAGFRTIPVEVGKNYLCPEWKQELITFSEFIERIRSNDTTTVETTYLAQHQLFDQIQELRQDIVIPDYCFTGGGEIRSLNAWFGPAGTVTPLHHDPHHNILAQVVGKKYVRLYPASLADELYPHSETMLCNSSQVYDSPFGSCYLLLTPFILLGIVFKRRVENVSCLIISTTTYLSCFMMVFGWTCSLRCLFELCISERTYK</sequence>
<dbReference type="GO" id="GO:0046872">
    <property type="term" value="F:metal ion binding"/>
    <property type="evidence" value="ECO:0007669"/>
    <property type="project" value="UniProtKB-KW"/>
</dbReference>
<dbReference type="GO" id="GO:0043565">
    <property type="term" value="F:sequence-specific DNA binding"/>
    <property type="evidence" value="ECO:0007669"/>
    <property type="project" value="EnsemblPlants"/>
</dbReference>
<evidence type="ECO:0000259" key="10">
    <source>
        <dbReference type="PROSITE" id="PS51184"/>
    </source>
</evidence>
<keyword evidence="4" id="KW-0479">Metal-binding</keyword>
<dbReference type="Pfam" id="PF24472">
    <property type="entry name" value="ARM_KDM8_N"/>
    <property type="match status" value="1"/>
</dbReference>
<evidence type="ECO:0000313" key="12">
    <source>
        <dbReference type="Proteomes" id="UP000222542"/>
    </source>
</evidence>
<feature type="transmembrane region" description="Helical" evidence="9">
    <location>
        <begin position="398"/>
        <end position="416"/>
    </location>
</feature>
<comment type="subcellular location">
    <subcellularLocation>
        <location evidence="2">Nucleus</location>
    </subcellularLocation>
</comment>
<dbReference type="GO" id="GO:0045814">
    <property type="term" value="P:negative regulation of gene expression, epigenetic"/>
    <property type="evidence" value="ECO:0007669"/>
    <property type="project" value="EnsemblPlants"/>
</dbReference>
<evidence type="ECO:0000256" key="1">
    <source>
        <dbReference type="ARBA" id="ARBA00001954"/>
    </source>
</evidence>
<dbReference type="PANTHER" id="PTHR12461:SF105">
    <property type="entry name" value="HYPOXIA-INDUCIBLE FACTOR 1-ALPHA INHIBITOR"/>
    <property type="match status" value="1"/>
</dbReference>
<dbReference type="InterPro" id="IPR003347">
    <property type="entry name" value="JmjC_dom"/>
</dbReference>
<accession>A0A2G3AHA4</accession>
<evidence type="ECO:0000313" key="11">
    <source>
        <dbReference type="EMBL" id="PHT93621.1"/>
    </source>
</evidence>
<dbReference type="Gene3D" id="2.60.120.650">
    <property type="entry name" value="Cupin"/>
    <property type="match status" value="1"/>
</dbReference>
<dbReference type="OMA" id="THWPART"/>
<dbReference type="GO" id="GO:0071558">
    <property type="term" value="F:histone H3K27me2/H3K27me3 demethylase activity"/>
    <property type="evidence" value="ECO:0007669"/>
    <property type="project" value="EnsemblPlants"/>
</dbReference>
<keyword evidence="7" id="KW-0408">Iron</keyword>
<dbReference type="GO" id="GO:1900140">
    <property type="term" value="P:regulation of seedling development"/>
    <property type="evidence" value="ECO:0007669"/>
    <property type="project" value="EnsemblPlants"/>
</dbReference>
<dbReference type="GO" id="GO:0140684">
    <property type="term" value="F:histone H3K9me2/H3K9me3 demethylase activity"/>
    <property type="evidence" value="ECO:0007669"/>
    <property type="project" value="EnsemblPlants"/>
</dbReference>
<comment type="cofactor">
    <cofactor evidence="1">
        <name>Fe(2+)</name>
        <dbReference type="ChEBI" id="CHEBI:29033"/>
    </cofactor>
</comment>
<evidence type="ECO:0000256" key="3">
    <source>
        <dbReference type="ARBA" id="ARBA00006801"/>
    </source>
</evidence>
<reference evidence="11 12" key="1">
    <citation type="journal article" date="2014" name="Nat. Genet.">
        <title>Genome sequence of the hot pepper provides insights into the evolution of pungency in Capsicum species.</title>
        <authorList>
            <person name="Kim S."/>
            <person name="Park M."/>
            <person name="Yeom S.I."/>
            <person name="Kim Y.M."/>
            <person name="Lee J.M."/>
            <person name="Lee H.A."/>
            <person name="Seo E."/>
            <person name="Choi J."/>
            <person name="Cheong K."/>
            <person name="Kim K.T."/>
            <person name="Jung K."/>
            <person name="Lee G.W."/>
            <person name="Oh S.K."/>
            <person name="Bae C."/>
            <person name="Kim S.B."/>
            <person name="Lee H.Y."/>
            <person name="Kim S.Y."/>
            <person name="Kim M.S."/>
            <person name="Kang B.C."/>
            <person name="Jo Y.D."/>
            <person name="Yang H.B."/>
            <person name="Jeong H.J."/>
            <person name="Kang W.H."/>
            <person name="Kwon J.K."/>
            <person name="Shin C."/>
            <person name="Lim J.Y."/>
            <person name="Park J.H."/>
            <person name="Huh J.H."/>
            <person name="Kim J.S."/>
            <person name="Kim B.D."/>
            <person name="Cohen O."/>
            <person name="Paran I."/>
            <person name="Suh M.C."/>
            <person name="Lee S.B."/>
            <person name="Kim Y.K."/>
            <person name="Shin Y."/>
            <person name="Noh S.J."/>
            <person name="Park J."/>
            <person name="Seo Y.S."/>
            <person name="Kwon S.Y."/>
            <person name="Kim H.A."/>
            <person name="Park J.M."/>
            <person name="Kim H.J."/>
            <person name="Choi S.B."/>
            <person name="Bosland P.W."/>
            <person name="Reeves G."/>
            <person name="Jo S.H."/>
            <person name="Lee B.W."/>
            <person name="Cho H.T."/>
            <person name="Choi H.S."/>
            <person name="Lee M.S."/>
            <person name="Yu Y."/>
            <person name="Do Choi Y."/>
            <person name="Park B.S."/>
            <person name="van Deynze A."/>
            <person name="Ashrafi H."/>
            <person name="Hill T."/>
            <person name="Kim W.T."/>
            <person name="Pai H.S."/>
            <person name="Ahn H.K."/>
            <person name="Yeam I."/>
            <person name="Giovannoni J.J."/>
            <person name="Rose J.K."/>
            <person name="Sorensen I."/>
            <person name="Lee S.J."/>
            <person name="Kim R.W."/>
            <person name="Choi I.Y."/>
            <person name="Choi B.S."/>
            <person name="Lim J.S."/>
            <person name="Lee Y.H."/>
            <person name="Choi D."/>
        </authorList>
    </citation>
    <scope>NUCLEOTIDE SEQUENCE [LARGE SCALE GENOMIC DNA]</scope>
    <source>
        <strain evidence="12">cv. CM334</strain>
    </source>
</reference>
<dbReference type="GO" id="GO:1900457">
    <property type="term" value="P:regulation of brassinosteroid mediated signaling pathway"/>
    <property type="evidence" value="ECO:0007669"/>
    <property type="project" value="EnsemblPlants"/>
</dbReference>
<dbReference type="STRING" id="4072.A0A2G3AHA4"/>
<dbReference type="GO" id="GO:0003700">
    <property type="term" value="F:DNA-binding transcription factor activity"/>
    <property type="evidence" value="ECO:0007669"/>
    <property type="project" value="EnsemblPlants"/>
</dbReference>
<comment type="caution">
    <text evidence="11">The sequence shown here is derived from an EMBL/GenBank/DDBJ whole genome shotgun (WGS) entry which is preliminary data.</text>
</comment>
<dbReference type="GO" id="GO:0061628">
    <property type="term" value="F:histone H3K27me3 reader activity"/>
    <property type="evidence" value="ECO:0007669"/>
    <property type="project" value="EnsemblPlants"/>
</dbReference>
<dbReference type="PANTHER" id="PTHR12461">
    <property type="entry name" value="HYPOXIA-INDUCIBLE FACTOR 1 ALPHA INHIBITOR-RELATED"/>
    <property type="match status" value="1"/>
</dbReference>
<keyword evidence="9" id="KW-1133">Transmembrane helix</keyword>
<comment type="similarity">
    <text evidence="3">Belongs to the JARID1 histone demethylase family.</text>
</comment>
<dbReference type="Proteomes" id="UP000222542">
    <property type="component" value="Unassembled WGS sequence"/>
</dbReference>
<dbReference type="GO" id="GO:0046975">
    <property type="term" value="F:histone H3K36 methyltransferase activity"/>
    <property type="evidence" value="ECO:0007669"/>
    <property type="project" value="EnsemblPlants"/>
</dbReference>
<dbReference type="EMBL" id="AYRZ02000001">
    <property type="protein sequence ID" value="PHT93621.1"/>
    <property type="molecule type" value="Genomic_DNA"/>
</dbReference>
<evidence type="ECO:0000256" key="6">
    <source>
        <dbReference type="ARBA" id="ARBA00023002"/>
    </source>
</evidence>
<reference evidence="11 12" key="2">
    <citation type="journal article" date="2017" name="Genome Biol.">
        <title>New reference genome sequences of hot pepper reveal the massive evolution of plant disease-resistance genes by retroduplication.</title>
        <authorList>
            <person name="Kim S."/>
            <person name="Park J."/>
            <person name="Yeom S.I."/>
            <person name="Kim Y.M."/>
            <person name="Seo E."/>
            <person name="Kim K.T."/>
            <person name="Kim M.S."/>
            <person name="Lee J.M."/>
            <person name="Cheong K."/>
            <person name="Shin H.S."/>
            <person name="Kim S.B."/>
            <person name="Han K."/>
            <person name="Lee J."/>
            <person name="Park M."/>
            <person name="Lee H.A."/>
            <person name="Lee H.Y."/>
            <person name="Lee Y."/>
            <person name="Oh S."/>
            <person name="Lee J.H."/>
            <person name="Choi E."/>
            <person name="Choi E."/>
            <person name="Lee S.E."/>
            <person name="Jeon J."/>
            <person name="Kim H."/>
            <person name="Choi G."/>
            <person name="Song H."/>
            <person name="Lee J."/>
            <person name="Lee S.C."/>
            <person name="Kwon J.K."/>
            <person name="Lee H.Y."/>
            <person name="Koo N."/>
            <person name="Hong Y."/>
            <person name="Kim R.W."/>
            <person name="Kang W.H."/>
            <person name="Huh J.H."/>
            <person name="Kang B.C."/>
            <person name="Yang T.J."/>
            <person name="Lee Y.H."/>
            <person name="Bennetzen J.L."/>
            <person name="Choi D."/>
        </authorList>
    </citation>
    <scope>NUCLEOTIDE SEQUENCE [LARGE SCALE GENOMIC DNA]</scope>
    <source>
        <strain evidence="12">cv. CM334</strain>
    </source>
</reference>
<dbReference type="AlphaFoldDB" id="A0A2G3AHA4"/>
<dbReference type="Gramene" id="PHT93621">
    <property type="protein sequence ID" value="PHT93621"/>
    <property type="gene ID" value="T459_01503"/>
</dbReference>
<evidence type="ECO:0000256" key="7">
    <source>
        <dbReference type="ARBA" id="ARBA00023004"/>
    </source>
</evidence>
<dbReference type="InterPro" id="IPR041667">
    <property type="entry name" value="Cupin_8"/>
</dbReference>
<dbReference type="GO" id="GO:0000791">
    <property type="term" value="C:euchromatin"/>
    <property type="evidence" value="ECO:0007669"/>
    <property type="project" value="EnsemblPlants"/>
</dbReference>
<dbReference type="GO" id="GO:0009737">
    <property type="term" value="P:response to abscisic acid"/>
    <property type="evidence" value="ECO:0007669"/>
    <property type="project" value="EnsemblPlants"/>
</dbReference>
<gene>
    <name evidence="11" type="ORF">T459_01503</name>
</gene>
<evidence type="ECO:0000256" key="4">
    <source>
        <dbReference type="ARBA" id="ARBA00022723"/>
    </source>
</evidence>
<dbReference type="GO" id="GO:0009787">
    <property type="term" value="P:regulation of abscisic acid-activated signaling pathway"/>
    <property type="evidence" value="ECO:0007669"/>
    <property type="project" value="EnsemblPlants"/>
</dbReference>
<name>A0A2G3AHA4_CAPAN</name>
<keyword evidence="6" id="KW-0560">Oxidoreductase</keyword>
<dbReference type="SUPFAM" id="SSF51197">
    <property type="entry name" value="Clavaminate synthase-like"/>
    <property type="match status" value="1"/>
</dbReference>
<dbReference type="GO" id="GO:0007623">
    <property type="term" value="P:circadian rhythm"/>
    <property type="evidence" value="ECO:0007669"/>
    <property type="project" value="EnsemblPlants"/>
</dbReference>
<dbReference type="GO" id="GO:0009741">
    <property type="term" value="P:response to brassinosteroid"/>
    <property type="evidence" value="ECO:0007669"/>
    <property type="project" value="EnsemblPlants"/>
</dbReference>
<dbReference type="GO" id="GO:0016706">
    <property type="term" value="F:2-oxoglutarate-dependent dioxygenase activity"/>
    <property type="evidence" value="ECO:0000318"/>
    <property type="project" value="GO_Central"/>
</dbReference>
<keyword evidence="9" id="KW-0812">Transmembrane</keyword>
<dbReference type="GO" id="GO:1990110">
    <property type="term" value="P:callus formation"/>
    <property type="evidence" value="ECO:0007669"/>
    <property type="project" value="EnsemblPlants"/>
</dbReference>
<dbReference type="GO" id="GO:0005634">
    <property type="term" value="C:nucleus"/>
    <property type="evidence" value="ECO:0007669"/>
    <property type="project" value="UniProtKB-SubCell"/>
</dbReference>
<dbReference type="GO" id="GO:0005783">
    <property type="term" value="C:endoplasmic reticulum"/>
    <property type="evidence" value="ECO:0007669"/>
    <property type="project" value="EnsemblPlants"/>
</dbReference>
<dbReference type="GO" id="GO:2000028">
    <property type="term" value="P:regulation of photoperiodism, flowering"/>
    <property type="evidence" value="ECO:0007669"/>
    <property type="project" value="EnsemblPlants"/>
</dbReference>
<dbReference type="GO" id="GO:0010378">
    <property type="term" value="P:temperature compensation of the circadian clock"/>
    <property type="evidence" value="ECO:0007669"/>
    <property type="project" value="EnsemblPlants"/>
</dbReference>
<organism evidence="11 12">
    <name type="scientific">Capsicum annuum</name>
    <name type="common">Capsicum pepper</name>
    <dbReference type="NCBI Taxonomy" id="4072"/>
    <lineage>
        <taxon>Eukaryota</taxon>
        <taxon>Viridiplantae</taxon>
        <taxon>Streptophyta</taxon>
        <taxon>Embryophyta</taxon>
        <taxon>Tracheophyta</taxon>
        <taxon>Spermatophyta</taxon>
        <taxon>Magnoliopsida</taxon>
        <taxon>eudicotyledons</taxon>
        <taxon>Gunneridae</taxon>
        <taxon>Pentapetalae</taxon>
        <taxon>asterids</taxon>
        <taxon>lamiids</taxon>
        <taxon>Solanales</taxon>
        <taxon>Solanaceae</taxon>
        <taxon>Solanoideae</taxon>
        <taxon>Capsiceae</taxon>
        <taxon>Capsicum</taxon>
    </lineage>
</organism>
<keyword evidence="8" id="KW-0539">Nucleus</keyword>
<dbReference type="InterPro" id="IPR056520">
    <property type="entry name" value="ARM_KDM8_N"/>
</dbReference>
<proteinExistence type="inferred from homology"/>
<feature type="transmembrane region" description="Helical" evidence="9">
    <location>
        <begin position="423"/>
        <end position="444"/>
    </location>
</feature>
<dbReference type="Pfam" id="PF13621">
    <property type="entry name" value="Cupin_8"/>
    <property type="match status" value="1"/>
</dbReference>
<evidence type="ECO:0000256" key="5">
    <source>
        <dbReference type="ARBA" id="ARBA00022964"/>
    </source>
</evidence>
<dbReference type="PROSITE" id="PS51184">
    <property type="entry name" value="JMJC"/>
    <property type="match status" value="1"/>
</dbReference>
<keyword evidence="9" id="KW-0472">Membrane</keyword>
<evidence type="ECO:0000256" key="9">
    <source>
        <dbReference type="SAM" id="Phobius"/>
    </source>
</evidence>
<dbReference type="GO" id="GO:0080022">
    <property type="term" value="P:primary root development"/>
    <property type="evidence" value="ECO:0007669"/>
    <property type="project" value="EnsemblPlants"/>
</dbReference>
<evidence type="ECO:0000256" key="8">
    <source>
        <dbReference type="ARBA" id="ARBA00023242"/>
    </source>
</evidence>
<evidence type="ECO:0000256" key="2">
    <source>
        <dbReference type="ARBA" id="ARBA00004123"/>
    </source>
</evidence>